<dbReference type="OrthoDB" id="6413705at2"/>
<comment type="subcellular location">
    <subcellularLocation>
        <location evidence="1">Cell inner membrane</location>
        <topology evidence="1">Multi-pass membrane protein</topology>
    </subcellularLocation>
</comment>
<keyword evidence="10" id="KW-1185">Reference proteome</keyword>
<keyword evidence="6 8" id="KW-1133">Transmembrane helix</keyword>
<dbReference type="GO" id="GO:0005886">
    <property type="term" value="C:plasma membrane"/>
    <property type="evidence" value="ECO:0007669"/>
    <property type="project" value="UniProtKB-SubCell"/>
</dbReference>
<sequence length="58" mass="6688">MSSHWDTIRSIYFIGMAVTALIIFFFSRDSIKMRLLAALLIGTTWPLSFPVALIFLFF</sequence>
<comment type="similarity">
    <text evidence="2">Belongs to the GhoT/OrtT toxin family.</text>
</comment>
<feature type="transmembrane region" description="Helical" evidence="8">
    <location>
        <begin position="35"/>
        <end position="57"/>
    </location>
</feature>
<evidence type="ECO:0000256" key="4">
    <source>
        <dbReference type="ARBA" id="ARBA00022519"/>
    </source>
</evidence>
<keyword evidence="5 8" id="KW-0812">Transmembrane</keyword>
<keyword evidence="3" id="KW-1003">Cell membrane</keyword>
<dbReference type="Pfam" id="PF10753">
    <property type="entry name" value="Toxin_GhoT_OrtT"/>
    <property type="match status" value="1"/>
</dbReference>
<evidence type="ECO:0000256" key="1">
    <source>
        <dbReference type="ARBA" id="ARBA00004429"/>
    </source>
</evidence>
<organism evidence="9 10">
    <name type="scientific">Enterobacillus tribolii</name>
    <dbReference type="NCBI Taxonomy" id="1487935"/>
    <lineage>
        <taxon>Bacteria</taxon>
        <taxon>Pseudomonadati</taxon>
        <taxon>Pseudomonadota</taxon>
        <taxon>Gammaproteobacteria</taxon>
        <taxon>Enterobacterales</taxon>
        <taxon>Hafniaceae</taxon>
        <taxon>Enterobacillus</taxon>
    </lineage>
</organism>
<keyword evidence="4" id="KW-0997">Cell inner membrane</keyword>
<evidence type="ECO:0000256" key="5">
    <source>
        <dbReference type="ARBA" id="ARBA00022692"/>
    </source>
</evidence>
<comment type="caution">
    <text evidence="9">The sequence shown here is derived from an EMBL/GenBank/DDBJ whole genome shotgun (WGS) entry which is preliminary data.</text>
</comment>
<evidence type="ECO:0000256" key="8">
    <source>
        <dbReference type="SAM" id="Phobius"/>
    </source>
</evidence>
<evidence type="ECO:0000256" key="6">
    <source>
        <dbReference type="ARBA" id="ARBA00022989"/>
    </source>
</evidence>
<evidence type="ECO:0000256" key="2">
    <source>
        <dbReference type="ARBA" id="ARBA00010408"/>
    </source>
</evidence>
<gene>
    <name evidence="9" type="ORF">C8D90_11412</name>
</gene>
<dbReference type="Proteomes" id="UP000254848">
    <property type="component" value="Unassembled WGS sequence"/>
</dbReference>
<feature type="transmembrane region" description="Helical" evidence="8">
    <location>
        <begin position="12"/>
        <end position="28"/>
    </location>
</feature>
<proteinExistence type="inferred from homology"/>
<protein>
    <submittedName>
        <fullName evidence="9">Uncharacterized protein DUF2566</fullName>
    </submittedName>
</protein>
<keyword evidence="7 8" id="KW-0472">Membrane</keyword>
<evidence type="ECO:0000256" key="7">
    <source>
        <dbReference type="ARBA" id="ARBA00023136"/>
    </source>
</evidence>
<evidence type="ECO:0000256" key="3">
    <source>
        <dbReference type="ARBA" id="ARBA00022475"/>
    </source>
</evidence>
<dbReference type="AlphaFoldDB" id="A0A370Q6W4"/>
<evidence type="ECO:0000313" key="10">
    <source>
        <dbReference type="Proteomes" id="UP000254848"/>
    </source>
</evidence>
<dbReference type="EMBL" id="QRAP01000014">
    <property type="protein sequence ID" value="RDK84093.1"/>
    <property type="molecule type" value="Genomic_DNA"/>
</dbReference>
<accession>A0A370Q6W4</accession>
<reference evidence="9 10" key="1">
    <citation type="submission" date="2018-07" db="EMBL/GenBank/DDBJ databases">
        <title>Genomic Encyclopedia of Type Strains, Phase IV (KMG-IV): sequencing the most valuable type-strain genomes for metagenomic binning, comparative biology and taxonomic classification.</title>
        <authorList>
            <person name="Goeker M."/>
        </authorList>
    </citation>
    <scope>NUCLEOTIDE SEQUENCE [LARGE SCALE GENOMIC DNA]</scope>
    <source>
        <strain evidence="9 10">DSM 103736</strain>
    </source>
</reference>
<evidence type="ECO:0000313" key="9">
    <source>
        <dbReference type="EMBL" id="RDK84093.1"/>
    </source>
</evidence>
<name>A0A370Q6W4_9GAMM</name>
<dbReference type="InterPro" id="IPR019689">
    <property type="entry name" value="Toxin_GhoT/OrtT"/>
</dbReference>